<name>A0AAD7CXT6_MYCRO</name>
<sequence>MVPLGFLRITVGWWEEGWSVVFPKYHYDGPTYATYVGGGKFYVSSHSFHGLTRTGIEVDWRGEHSFSTMILKSEHRGVAVGSKPSLFNEDFDKVIPGIKGLFMCEVDTVPGFKLFAEPELKGVSGSSSISDECLSLRSCRVSGDWRACEDGLFVDFGFQIVRLDGVSGILGTYEAVSQPQFNRSSAVLPGLRTYFTRRRIPSS</sequence>
<proteinExistence type="predicted"/>
<gene>
    <name evidence="1" type="ORF">B0H17DRAFT_1184866</name>
</gene>
<organism evidence="1 2">
    <name type="scientific">Mycena rosella</name>
    <name type="common">Pink bonnet</name>
    <name type="synonym">Agaricus rosellus</name>
    <dbReference type="NCBI Taxonomy" id="1033263"/>
    <lineage>
        <taxon>Eukaryota</taxon>
        <taxon>Fungi</taxon>
        <taxon>Dikarya</taxon>
        <taxon>Basidiomycota</taxon>
        <taxon>Agaricomycotina</taxon>
        <taxon>Agaricomycetes</taxon>
        <taxon>Agaricomycetidae</taxon>
        <taxon>Agaricales</taxon>
        <taxon>Marasmiineae</taxon>
        <taxon>Mycenaceae</taxon>
        <taxon>Mycena</taxon>
    </lineage>
</organism>
<dbReference type="AlphaFoldDB" id="A0AAD7CXT6"/>
<dbReference type="EMBL" id="JARKIE010000230">
    <property type="protein sequence ID" value="KAJ7663634.1"/>
    <property type="molecule type" value="Genomic_DNA"/>
</dbReference>
<feature type="non-terminal residue" evidence="1">
    <location>
        <position position="203"/>
    </location>
</feature>
<evidence type="ECO:0000313" key="2">
    <source>
        <dbReference type="Proteomes" id="UP001221757"/>
    </source>
</evidence>
<accession>A0AAD7CXT6</accession>
<keyword evidence="2" id="KW-1185">Reference proteome</keyword>
<comment type="caution">
    <text evidence="1">The sequence shown here is derived from an EMBL/GenBank/DDBJ whole genome shotgun (WGS) entry which is preliminary data.</text>
</comment>
<reference evidence="1" key="1">
    <citation type="submission" date="2023-03" db="EMBL/GenBank/DDBJ databases">
        <title>Massive genome expansion in bonnet fungi (Mycena s.s.) driven by repeated elements and novel gene families across ecological guilds.</title>
        <authorList>
            <consortium name="Lawrence Berkeley National Laboratory"/>
            <person name="Harder C.B."/>
            <person name="Miyauchi S."/>
            <person name="Viragh M."/>
            <person name="Kuo A."/>
            <person name="Thoen E."/>
            <person name="Andreopoulos B."/>
            <person name="Lu D."/>
            <person name="Skrede I."/>
            <person name="Drula E."/>
            <person name="Henrissat B."/>
            <person name="Morin E."/>
            <person name="Kohler A."/>
            <person name="Barry K."/>
            <person name="LaButti K."/>
            <person name="Morin E."/>
            <person name="Salamov A."/>
            <person name="Lipzen A."/>
            <person name="Mereny Z."/>
            <person name="Hegedus B."/>
            <person name="Baldrian P."/>
            <person name="Stursova M."/>
            <person name="Weitz H."/>
            <person name="Taylor A."/>
            <person name="Grigoriev I.V."/>
            <person name="Nagy L.G."/>
            <person name="Martin F."/>
            <person name="Kauserud H."/>
        </authorList>
    </citation>
    <scope>NUCLEOTIDE SEQUENCE</scope>
    <source>
        <strain evidence="1">CBHHK067</strain>
    </source>
</reference>
<protein>
    <submittedName>
        <fullName evidence="1">Uncharacterized protein</fullName>
    </submittedName>
</protein>
<dbReference type="Proteomes" id="UP001221757">
    <property type="component" value="Unassembled WGS sequence"/>
</dbReference>
<evidence type="ECO:0000313" key="1">
    <source>
        <dbReference type="EMBL" id="KAJ7663634.1"/>
    </source>
</evidence>